<feature type="region of interest" description="Disordered" evidence="1">
    <location>
        <begin position="17"/>
        <end position="41"/>
    </location>
</feature>
<evidence type="ECO:0008006" key="5">
    <source>
        <dbReference type="Google" id="ProtNLM"/>
    </source>
</evidence>
<evidence type="ECO:0000256" key="1">
    <source>
        <dbReference type="SAM" id="MobiDB-lite"/>
    </source>
</evidence>
<sequence>MTVCKETGKLIEAGFDGRRLAAARPPPGPEEAHDEAGDGDRRGLGGDFARMMLNEDLGEALSEVLTAEDAEAGTLEQLSDESDFRLEYNFEEIQVAVGEQARDLDEDEWLEDKEMSVVKTVGVPMRHFWIMALGLFFSTLFIFLLLRILMKEKAKPVDEDDFEPDADDFWVMPHVANFTRALVDESRGFLAPPWSSQQFRS</sequence>
<proteinExistence type="predicted"/>
<keyword evidence="2" id="KW-0472">Membrane</keyword>
<evidence type="ECO:0000256" key="2">
    <source>
        <dbReference type="SAM" id="Phobius"/>
    </source>
</evidence>
<reference evidence="3" key="1">
    <citation type="submission" date="2023-10" db="EMBL/GenBank/DDBJ databases">
        <authorList>
            <person name="Chen Y."/>
            <person name="Shah S."/>
            <person name="Dougan E. K."/>
            <person name="Thang M."/>
            <person name="Chan C."/>
        </authorList>
    </citation>
    <scope>NUCLEOTIDE SEQUENCE [LARGE SCALE GENOMIC DNA]</scope>
</reference>
<keyword evidence="2" id="KW-1133">Transmembrane helix</keyword>
<organism evidence="3 4">
    <name type="scientific">Prorocentrum cordatum</name>
    <dbReference type="NCBI Taxonomy" id="2364126"/>
    <lineage>
        <taxon>Eukaryota</taxon>
        <taxon>Sar</taxon>
        <taxon>Alveolata</taxon>
        <taxon>Dinophyceae</taxon>
        <taxon>Prorocentrales</taxon>
        <taxon>Prorocentraceae</taxon>
        <taxon>Prorocentrum</taxon>
    </lineage>
</organism>
<gene>
    <name evidence="3" type="ORF">PCOR1329_LOCUS41004</name>
</gene>
<comment type="caution">
    <text evidence="3">The sequence shown here is derived from an EMBL/GenBank/DDBJ whole genome shotgun (WGS) entry which is preliminary data.</text>
</comment>
<keyword evidence="4" id="KW-1185">Reference proteome</keyword>
<evidence type="ECO:0000313" key="4">
    <source>
        <dbReference type="Proteomes" id="UP001189429"/>
    </source>
</evidence>
<dbReference type="EMBL" id="CAUYUJ010014942">
    <property type="protein sequence ID" value="CAK0847923.1"/>
    <property type="molecule type" value="Genomic_DNA"/>
</dbReference>
<evidence type="ECO:0000313" key="3">
    <source>
        <dbReference type="EMBL" id="CAK0847923.1"/>
    </source>
</evidence>
<protein>
    <recommendedName>
        <fullName evidence="5">Transmembrane protein</fullName>
    </recommendedName>
</protein>
<dbReference type="Proteomes" id="UP001189429">
    <property type="component" value="Unassembled WGS sequence"/>
</dbReference>
<name>A0ABN9TPD9_9DINO</name>
<accession>A0ABN9TPD9</accession>
<feature type="transmembrane region" description="Helical" evidence="2">
    <location>
        <begin position="128"/>
        <end position="146"/>
    </location>
</feature>
<feature type="compositionally biased region" description="Basic and acidic residues" evidence="1">
    <location>
        <begin position="30"/>
        <end position="41"/>
    </location>
</feature>
<keyword evidence="2" id="KW-0812">Transmembrane</keyword>